<organism evidence="1 2">
    <name type="scientific">Paramecium sonneborni</name>
    <dbReference type="NCBI Taxonomy" id="65129"/>
    <lineage>
        <taxon>Eukaryota</taxon>
        <taxon>Sar</taxon>
        <taxon>Alveolata</taxon>
        <taxon>Ciliophora</taxon>
        <taxon>Intramacronucleata</taxon>
        <taxon>Oligohymenophorea</taxon>
        <taxon>Peniculida</taxon>
        <taxon>Parameciidae</taxon>
        <taxon>Paramecium</taxon>
    </lineage>
</organism>
<proteinExistence type="predicted"/>
<evidence type="ECO:0000313" key="2">
    <source>
        <dbReference type="Proteomes" id="UP000692954"/>
    </source>
</evidence>
<name>A0A8S1K6I7_9CILI</name>
<evidence type="ECO:0000313" key="1">
    <source>
        <dbReference type="EMBL" id="CAD8049425.1"/>
    </source>
</evidence>
<dbReference type="AlphaFoldDB" id="A0A8S1K6I7"/>
<dbReference type="EMBL" id="CAJJDN010000004">
    <property type="protein sequence ID" value="CAD8049425.1"/>
    <property type="molecule type" value="Genomic_DNA"/>
</dbReference>
<dbReference type="Proteomes" id="UP000692954">
    <property type="component" value="Unassembled WGS sequence"/>
</dbReference>
<accession>A0A8S1K6I7</accession>
<gene>
    <name evidence="1" type="ORF">PSON_ATCC_30995.1.T0040113</name>
</gene>
<reference evidence="1" key="1">
    <citation type="submission" date="2021-01" db="EMBL/GenBank/DDBJ databases">
        <authorList>
            <consortium name="Genoscope - CEA"/>
            <person name="William W."/>
        </authorList>
    </citation>
    <scope>NUCLEOTIDE SEQUENCE</scope>
</reference>
<keyword evidence="2" id="KW-1185">Reference proteome</keyword>
<comment type="caution">
    <text evidence="1">The sequence shown here is derived from an EMBL/GenBank/DDBJ whole genome shotgun (WGS) entry which is preliminary data.</text>
</comment>
<protein>
    <submittedName>
        <fullName evidence="1">Uncharacterized protein</fullName>
    </submittedName>
</protein>
<sequence length="47" mass="5424">MLIKEVQNLSDQKKVLLEVKNMAASLELKQGLIQKSNLELNFRNILQ</sequence>